<accession>A0A8J5XVS9</accession>
<evidence type="ECO:0000313" key="7">
    <source>
        <dbReference type="EMBL" id="KAG8469382.1"/>
    </source>
</evidence>
<dbReference type="InterPro" id="IPR013083">
    <property type="entry name" value="Znf_RING/FYVE/PHD"/>
</dbReference>
<dbReference type="PANTHER" id="PTHR13063">
    <property type="entry name" value="ENOS INTERACTING PROTEIN"/>
    <property type="match status" value="1"/>
</dbReference>
<dbReference type="GO" id="GO:0061630">
    <property type="term" value="F:ubiquitin protein ligase activity"/>
    <property type="evidence" value="ECO:0007669"/>
    <property type="project" value="InterPro"/>
</dbReference>
<dbReference type="InterPro" id="IPR031790">
    <property type="entry name" value="Znf-NOSIP"/>
</dbReference>
<dbReference type="PANTHER" id="PTHR13063:SF10">
    <property type="entry name" value="NITRIC OXIDE SYNTHASE-INTERACTING PROTEIN"/>
    <property type="match status" value="1"/>
</dbReference>
<dbReference type="SUPFAM" id="SSF57850">
    <property type="entry name" value="RING/U-box"/>
    <property type="match status" value="2"/>
</dbReference>
<organism evidence="7 8">
    <name type="scientific">Diacronema lutheri</name>
    <name type="common">Unicellular marine alga</name>
    <name type="synonym">Monochrysis lutheri</name>
    <dbReference type="NCBI Taxonomy" id="2081491"/>
    <lineage>
        <taxon>Eukaryota</taxon>
        <taxon>Haptista</taxon>
        <taxon>Haptophyta</taxon>
        <taxon>Pavlovophyceae</taxon>
        <taxon>Pavlovales</taxon>
        <taxon>Pavlovaceae</taxon>
        <taxon>Diacronema</taxon>
    </lineage>
</organism>
<evidence type="ECO:0000256" key="5">
    <source>
        <dbReference type="SAM" id="MobiDB-lite"/>
    </source>
</evidence>
<dbReference type="GO" id="GO:0005634">
    <property type="term" value="C:nucleus"/>
    <property type="evidence" value="ECO:0007669"/>
    <property type="project" value="UniProtKB-SubCell"/>
</dbReference>
<evidence type="ECO:0000256" key="2">
    <source>
        <dbReference type="ARBA" id="ARBA00008126"/>
    </source>
</evidence>
<sequence length="321" mass="35569">MGRHSKNNNDRAFFTHHERAAAKRGYASSAFYKHTNGTYGGGDLKVGSDSLRDFDMCCLSLHPCREPVITPQGFLYEKEVIYECILRKRKDNERALEAWAAHEAAKAACEEHERAEAHERDVARFERAEQGVSSKAAARDQAREDTRGGVKLIKRGHVINDDWSKHAKDSSFWAPQNAPTAAPVVGKPDTTIRCPMSGEPLRLKQLYPVHFTPAHDDDDDGAASAGGARSVDGMACTERYICPLSKKALTNATHCVVLRPSGQVVTRECVEKIIKKDMLDPFCTPPAKLREQDLIPIRTEGTGYAARGTVEVKKKGAMVFY</sequence>
<comment type="similarity">
    <text evidence="2 4">Belongs to the NOSIP family.</text>
</comment>
<dbReference type="Gene3D" id="3.30.40.10">
    <property type="entry name" value="Zinc/RING finger domain, C3HC4 (zinc finger)"/>
    <property type="match status" value="2"/>
</dbReference>
<dbReference type="CDD" id="cd16661">
    <property type="entry name" value="RING-Ubox1_NOSIP"/>
    <property type="match status" value="1"/>
</dbReference>
<protein>
    <recommendedName>
        <fullName evidence="6">Nitric oxide synthase-interacting protein zinc-finger domain-containing protein</fullName>
    </recommendedName>
</protein>
<comment type="caution">
    <text evidence="7">The sequence shown here is derived from an EMBL/GenBank/DDBJ whole genome shotgun (WGS) entry which is preliminary data.</text>
</comment>
<dbReference type="Proteomes" id="UP000751190">
    <property type="component" value="Unassembled WGS sequence"/>
</dbReference>
<dbReference type="Pfam" id="PF15906">
    <property type="entry name" value="zf-NOSIP"/>
    <property type="match status" value="1"/>
</dbReference>
<name>A0A8J5XVS9_DIALT</name>
<feature type="region of interest" description="Disordered" evidence="5">
    <location>
        <begin position="126"/>
        <end position="145"/>
    </location>
</feature>
<keyword evidence="8" id="KW-1185">Reference proteome</keyword>
<reference evidence="7" key="1">
    <citation type="submission" date="2021-05" db="EMBL/GenBank/DDBJ databases">
        <title>The genome of the haptophyte Pavlova lutheri (Diacronema luteri, Pavlovales) - a model for lipid biosynthesis in eukaryotic algae.</title>
        <authorList>
            <person name="Hulatt C.J."/>
            <person name="Posewitz M.C."/>
        </authorList>
    </citation>
    <scope>NUCLEOTIDE SEQUENCE</scope>
    <source>
        <strain evidence="7">NIVA-4/92</strain>
    </source>
</reference>
<dbReference type="CDD" id="cd16662">
    <property type="entry name" value="RING-Ubox2_NOSIP"/>
    <property type="match status" value="1"/>
</dbReference>
<dbReference type="AlphaFoldDB" id="A0A8J5XVS9"/>
<dbReference type="OrthoDB" id="116827at2759"/>
<gene>
    <name evidence="7" type="ORF">KFE25_005837</name>
</gene>
<comment type="subcellular location">
    <subcellularLocation>
        <location evidence="1 4">Nucleus</location>
    </subcellularLocation>
</comment>
<dbReference type="EMBL" id="JAGTXO010000002">
    <property type="protein sequence ID" value="KAG8469382.1"/>
    <property type="molecule type" value="Genomic_DNA"/>
</dbReference>
<dbReference type="OMA" id="PCVTKFM"/>
<evidence type="ECO:0000313" key="8">
    <source>
        <dbReference type="Proteomes" id="UP000751190"/>
    </source>
</evidence>
<feature type="domain" description="Nitric oxide synthase-interacting protein zinc-finger" evidence="6">
    <location>
        <begin position="4"/>
        <end position="88"/>
    </location>
</feature>
<dbReference type="InterPro" id="IPR016818">
    <property type="entry name" value="NOSIP"/>
</dbReference>
<evidence type="ECO:0000256" key="3">
    <source>
        <dbReference type="ARBA" id="ARBA00023242"/>
    </source>
</evidence>
<dbReference type="PIRSF" id="PIRSF023577">
    <property type="entry name" value="ENOS_interacting"/>
    <property type="match status" value="1"/>
</dbReference>
<evidence type="ECO:0000256" key="4">
    <source>
        <dbReference type="PIRNR" id="PIRNR023577"/>
    </source>
</evidence>
<evidence type="ECO:0000256" key="1">
    <source>
        <dbReference type="ARBA" id="ARBA00004123"/>
    </source>
</evidence>
<proteinExistence type="inferred from homology"/>
<evidence type="ECO:0000259" key="6">
    <source>
        <dbReference type="Pfam" id="PF15906"/>
    </source>
</evidence>
<keyword evidence="3 4" id="KW-0539">Nucleus</keyword>